<dbReference type="PROSITE" id="PS51283">
    <property type="entry name" value="DUSP"/>
    <property type="match status" value="1"/>
</dbReference>
<keyword evidence="2" id="KW-0479">Metal-binding</keyword>
<evidence type="ECO:0000313" key="10">
    <source>
        <dbReference type="Proteomes" id="UP000039865"/>
    </source>
</evidence>
<evidence type="ECO:0000256" key="2">
    <source>
        <dbReference type="ARBA" id="ARBA00022723"/>
    </source>
</evidence>
<protein>
    <recommendedName>
        <fullName evidence="1">RanBP-type and C3HC4-type zinc finger-containing protein 1</fullName>
    </recommendedName>
</protein>
<evidence type="ECO:0000256" key="4">
    <source>
        <dbReference type="ARBA" id="ARBA00022833"/>
    </source>
</evidence>
<name>A0A078B2C0_STYLE</name>
<keyword evidence="4" id="KW-0862">Zinc</keyword>
<gene>
    <name evidence="9" type="primary">Contig8723.g9309</name>
    <name evidence="9" type="ORF">STYLEM_17762</name>
</gene>
<organism evidence="9 10">
    <name type="scientific">Stylonychia lemnae</name>
    <name type="common">Ciliate</name>
    <dbReference type="NCBI Taxonomy" id="5949"/>
    <lineage>
        <taxon>Eukaryota</taxon>
        <taxon>Sar</taxon>
        <taxon>Alveolata</taxon>
        <taxon>Ciliophora</taxon>
        <taxon>Intramacronucleata</taxon>
        <taxon>Spirotrichea</taxon>
        <taxon>Stichotrichia</taxon>
        <taxon>Sporadotrichida</taxon>
        <taxon>Oxytrichidae</taxon>
        <taxon>Stylonychinae</taxon>
        <taxon>Stylonychia</taxon>
    </lineage>
</organism>
<dbReference type="InterPro" id="IPR001876">
    <property type="entry name" value="Znf_RanBP2"/>
</dbReference>
<dbReference type="EMBL" id="CCKQ01016765">
    <property type="protein sequence ID" value="CDW88639.1"/>
    <property type="molecule type" value="Genomic_DNA"/>
</dbReference>
<dbReference type="PROSITE" id="PS00518">
    <property type="entry name" value="ZF_RING_1"/>
    <property type="match status" value="1"/>
</dbReference>
<dbReference type="InterPro" id="IPR006615">
    <property type="entry name" value="Pept_C19_DUSP"/>
</dbReference>
<dbReference type="PROSITE" id="PS01358">
    <property type="entry name" value="ZF_RANBP2_1"/>
    <property type="match status" value="1"/>
</dbReference>
<evidence type="ECO:0000259" key="7">
    <source>
        <dbReference type="PROSITE" id="PS50089"/>
    </source>
</evidence>
<feature type="region of interest" description="Disordered" evidence="6">
    <location>
        <begin position="574"/>
        <end position="609"/>
    </location>
</feature>
<evidence type="ECO:0000313" key="9">
    <source>
        <dbReference type="EMBL" id="CDW88639.1"/>
    </source>
</evidence>
<evidence type="ECO:0000256" key="1">
    <source>
        <dbReference type="ARBA" id="ARBA00017887"/>
    </source>
</evidence>
<dbReference type="InterPro" id="IPR052667">
    <property type="entry name" value="E3_ubiquitin-ligase_RING"/>
</dbReference>
<feature type="region of interest" description="Disordered" evidence="6">
    <location>
        <begin position="492"/>
        <end position="552"/>
    </location>
</feature>
<dbReference type="InterPro" id="IPR035927">
    <property type="entry name" value="DUSP-like_sf"/>
</dbReference>
<dbReference type="SUPFAM" id="SSF143791">
    <property type="entry name" value="DUSP-like"/>
    <property type="match status" value="1"/>
</dbReference>
<feature type="domain" description="DUSP" evidence="8">
    <location>
        <begin position="330"/>
        <end position="447"/>
    </location>
</feature>
<dbReference type="PANTHER" id="PTHR47156:SF10">
    <property type="entry name" value="E3 UBIQUITIN-PROTEIN LIGASE TRIM-21-RELATED"/>
    <property type="match status" value="1"/>
</dbReference>
<dbReference type="InterPro" id="IPR001841">
    <property type="entry name" value="Znf_RING"/>
</dbReference>
<keyword evidence="10" id="KW-1185">Reference proteome</keyword>
<feature type="domain" description="RING-type" evidence="7">
    <location>
        <begin position="4"/>
        <end position="30"/>
    </location>
</feature>
<sequence length="837" mass="98071">MLHCGHSYCQGCLLNLFRVTHGDIQCPYCQEKHNFQSVEEIKTLIKNYTLLSLVDQRLTNQVKQISLQQKQQQLQDKRIKTQSSQNDYSPCDMKNNNVKDGFLFKSDGKCLSSDLDQLEFTKLLKKNSDNRQVLKFNPKEDSNEISIRQKDIKDDYKHCIRVIPNINKKRCEEHKDHFTFLLLLKLREKEKSDLDFQINKILIQLRNQVQKFEQEIRDQSADFILQKQEVNQKLKSTFQSCIEGYVKNTEKMNMIEFFNLDQNLTNDYNWICKECLVDNPIDKVKCKNCKQYRDIIQIKSIRECLYDQAHLRDSKILDLNYQKLEQSLKIRRKYEQRIISDLEQMSEQNRLDQIAVEDYKWYAISMKWLDQWKNYVQSDKIDLNLVPGQIDNSNLYIHQEANRFQTQAWVIRDDLVRNKDYKMVTELVWDIFNLIYGGGPVISRQQKDIYSKGVTELLRKPSDIRITNVQKIDKFEEIKNVVIELQPKKSQNIEPQSFKKSQGGSEKTQPRRADSLAIPDILSQRQKEQQKSQALNSPQQNMNSKQSSYIQRHQTSIDYSIKHQVIAEPIEEVKVEEKKKQSRSKSAKRNLFDANRNRPRQTNQMQGSEQSFNIKQINQNKVALKSQQQLYDMNVTNEDELNSLQELKPVIMSQASIPSKINKADMFKHVPKSSYRPQLQNMKNNQPSLIDLSRKQPQNQFNSNSIEYKNFKDLIQSPKVNSSYLGLIDQHNIKAKNNQQQKNPNSSLNINVSNQNLSSTSAVGSLSSPQDQLFNQAGNHQNTQPREEFMMSRQNRQTYGTSKSVCKVKEVSPSGINILNTIVTSFENIFWRNTNAK</sequence>
<dbReference type="PROSITE" id="PS50089">
    <property type="entry name" value="ZF_RING_2"/>
    <property type="match status" value="1"/>
</dbReference>
<dbReference type="GO" id="GO:0004843">
    <property type="term" value="F:cysteine-type deubiquitinase activity"/>
    <property type="evidence" value="ECO:0007669"/>
    <property type="project" value="InterPro"/>
</dbReference>
<evidence type="ECO:0000256" key="6">
    <source>
        <dbReference type="SAM" id="MobiDB-lite"/>
    </source>
</evidence>
<evidence type="ECO:0000256" key="3">
    <source>
        <dbReference type="ARBA" id="ARBA00022771"/>
    </source>
</evidence>
<dbReference type="PANTHER" id="PTHR47156">
    <property type="entry name" value="PROTEIN CBG20824"/>
    <property type="match status" value="1"/>
</dbReference>
<feature type="compositionally biased region" description="Polar residues" evidence="6">
    <location>
        <begin position="492"/>
        <end position="507"/>
    </location>
</feature>
<dbReference type="SUPFAM" id="SSF57850">
    <property type="entry name" value="RING/U-box"/>
    <property type="match status" value="1"/>
</dbReference>
<proteinExistence type="predicted"/>
<dbReference type="GO" id="GO:0008270">
    <property type="term" value="F:zinc ion binding"/>
    <property type="evidence" value="ECO:0007669"/>
    <property type="project" value="UniProtKB-KW"/>
</dbReference>
<dbReference type="InterPro" id="IPR017907">
    <property type="entry name" value="Znf_RING_CS"/>
</dbReference>
<evidence type="ECO:0000259" key="8">
    <source>
        <dbReference type="PROSITE" id="PS51283"/>
    </source>
</evidence>
<feature type="compositionally biased region" description="Polar residues" evidence="6">
    <location>
        <begin position="531"/>
        <end position="552"/>
    </location>
</feature>
<dbReference type="Gene3D" id="3.30.40.10">
    <property type="entry name" value="Zinc/RING finger domain, C3HC4 (zinc finger)"/>
    <property type="match status" value="1"/>
</dbReference>
<dbReference type="Pfam" id="PF06337">
    <property type="entry name" value="DUSP"/>
    <property type="match status" value="1"/>
</dbReference>
<keyword evidence="3 5" id="KW-0863">Zinc-finger</keyword>
<evidence type="ECO:0000256" key="5">
    <source>
        <dbReference type="PROSITE-ProRule" id="PRU00175"/>
    </source>
</evidence>
<keyword evidence="9" id="KW-0378">Hydrolase</keyword>
<accession>A0A078B2C0</accession>
<dbReference type="Gene3D" id="3.30.2230.10">
    <property type="entry name" value="DUSP-like"/>
    <property type="match status" value="1"/>
</dbReference>
<reference evidence="9 10" key="1">
    <citation type="submission" date="2014-06" db="EMBL/GenBank/DDBJ databases">
        <authorList>
            <person name="Swart Estienne"/>
        </authorList>
    </citation>
    <scope>NUCLEOTIDE SEQUENCE [LARGE SCALE GENOMIC DNA]</scope>
    <source>
        <strain evidence="9 10">130c</strain>
    </source>
</reference>
<feature type="compositionally biased region" description="Polar residues" evidence="6">
    <location>
        <begin position="600"/>
        <end position="609"/>
    </location>
</feature>
<dbReference type="AlphaFoldDB" id="A0A078B2C0"/>
<dbReference type="InterPro" id="IPR013083">
    <property type="entry name" value="Znf_RING/FYVE/PHD"/>
</dbReference>
<dbReference type="SMART" id="SM00695">
    <property type="entry name" value="DUSP"/>
    <property type="match status" value="1"/>
</dbReference>
<dbReference type="InParanoid" id="A0A078B2C0"/>
<dbReference type="Proteomes" id="UP000039865">
    <property type="component" value="Unassembled WGS sequence"/>
</dbReference>